<feature type="transmembrane region" description="Helical" evidence="1">
    <location>
        <begin position="63"/>
        <end position="84"/>
    </location>
</feature>
<feature type="transmembrane region" description="Helical" evidence="1">
    <location>
        <begin position="104"/>
        <end position="125"/>
    </location>
</feature>
<feature type="transmembrane region" description="Helical" evidence="1">
    <location>
        <begin position="228"/>
        <end position="251"/>
    </location>
</feature>
<evidence type="ECO:0008006" key="4">
    <source>
        <dbReference type="Google" id="ProtNLM"/>
    </source>
</evidence>
<dbReference type="InterPro" id="IPR016035">
    <property type="entry name" value="Acyl_Trfase/lysoPLipase"/>
</dbReference>
<accession>A0ABU8C8R8</accession>
<protein>
    <recommendedName>
        <fullName evidence="4">Patatin-like phospholipase</fullName>
    </recommendedName>
</protein>
<keyword evidence="1" id="KW-0472">Membrane</keyword>
<comment type="caution">
    <text evidence="2">The sequence shown here is derived from an EMBL/GenBank/DDBJ whole genome shotgun (WGS) entry which is preliminary data.</text>
</comment>
<dbReference type="Proteomes" id="UP001375382">
    <property type="component" value="Unassembled WGS sequence"/>
</dbReference>
<feature type="transmembrane region" description="Helical" evidence="1">
    <location>
        <begin position="20"/>
        <end position="43"/>
    </location>
</feature>
<keyword evidence="3" id="KW-1185">Reference proteome</keyword>
<name>A0ABU8C8R8_9GAMM</name>
<feature type="transmembrane region" description="Helical" evidence="1">
    <location>
        <begin position="145"/>
        <end position="169"/>
    </location>
</feature>
<evidence type="ECO:0000313" key="3">
    <source>
        <dbReference type="Proteomes" id="UP001375382"/>
    </source>
</evidence>
<feature type="transmembrane region" description="Helical" evidence="1">
    <location>
        <begin position="271"/>
        <end position="288"/>
    </location>
</feature>
<keyword evidence="1" id="KW-0812">Transmembrane</keyword>
<reference evidence="2 3" key="1">
    <citation type="journal article" date="2023" name="Ecotoxicol. Environ. Saf.">
        <title>Mercury remediation potential of mercury-resistant strain Rheinheimera metallidurans sp. nov. isolated from a municipal waste dumping site.</title>
        <authorList>
            <person name="Yadav V."/>
            <person name="Manjhi A."/>
            <person name="Vadakedath N."/>
        </authorList>
    </citation>
    <scope>NUCLEOTIDE SEQUENCE [LARGE SCALE GENOMIC DNA]</scope>
    <source>
        <strain evidence="2 3">E-49</strain>
    </source>
</reference>
<keyword evidence="1" id="KW-1133">Transmembrane helix</keyword>
<organism evidence="2 3">
    <name type="scientific">Rheinheimera muenzenbergensis</name>
    <dbReference type="NCBI Taxonomy" id="1193628"/>
    <lineage>
        <taxon>Bacteria</taxon>
        <taxon>Pseudomonadati</taxon>
        <taxon>Pseudomonadota</taxon>
        <taxon>Gammaproteobacteria</taxon>
        <taxon>Chromatiales</taxon>
        <taxon>Chromatiaceae</taxon>
        <taxon>Rheinheimera</taxon>
    </lineage>
</organism>
<gene>
    <name evidence="2" type="ORF">MN202_14030</name>
</gene>
<evidence type="ECO:0000256" key="1">
    <source>
        <dbReference type="SAM" id="Phobius"/>
    </source>
</evidence>
<evidence type="ECO:0000313" key="2">
    <source>
        <dbReference type="EMBL" id="MEH8018356.1"/>
    </source>
</evidence>
<sequence>MTTSTAANSSARNSRFNQWFSAISATSFTFTTLLLATYCVLVNDQIGDIILQANEPGQTLHGVGFILSLFWLSLICWWTARFIFDETARHYSGQRRSDILISSWGIKSTLAPGASASATVAAWLPRLYAAVPPLIVLSSGLYKQLCFVSVSAVLVLLAVLILLVFRFALLQRLQLWAQRSVRRERTIGRLTELMARQSFWMWLTLLPYLLVTVLAIVDPFMLGRSMGAFFVVFWGLGSVLLFLTLGVYYGFAFINRLMGRQGTCFSFRPPYPVMMSILVYTTLISVLFDTDNHHVRRVSVDQQEYAYADFDLAWKTFVEQLPSNVDGRESGTTVPVFFVASQGGGLRAAYWTALILSELERSIPGFSRYVFSLAGVSGGSVGNVFYAASLDAQDHGAVGIEGLTSAVGKDYLSPVTTSFLFNDLLYRFVPISAWDKLKTDRAEVLEVSWQRGFAETMGQSQMEKPMQLFYQQRQRWLPIILSLGAHQESGARLISAPFAIEPKVFIDKYDAYRLMNCSDGTLLNCDMRLSTVALNAARFPFVTPAGTLDKPCTGAAWSEKQHIIDGGYVENFGNMASLDMIRYLQRNNKLQHSQRQLVPILLVIANDQQITESMYDINRSEPYKSSSSWSLNEITNPIQGLVSNRSGNSVRNLALILNHQAQSAGDNPMLQQHIGKAVLYDSLVFSLPPDEENEHKVPLGWWLSEDSKSFMNKQLEPGQKGWRLVKAAHCLLSNPKANDDNHALCVAN</sequence>
<dbReference type="RefSeq" id="WP_335736763.1">
    <property type="nucleotide sequence ID" value="NZ_JALAAR010000012.1"/>
</dbReference>
<feature type="transmembrane region" description="Helical" evidence="1">
    <location>
        <begin position="199"/>
        <end position="222"/>
    </location>
</feature>
<dbReference type="SUPFAM" id="SSF52151">
    <property type="entry name" value="FabD/lysophospholipase-like"/>
    <property type="match status" value="1"/>
</dbReference>
<dbReference type="EMBL" id="JALAAR010000012">
    <property type="protein sequence ID" value="MEH8018356.1"/>
    <property type="molecule type" value="Genomic_DNA"/>
</dbReference>
<proteinExistence type="predicted"/>